<protein>
    <submittedName>
        <fullName evidence="1">F-box domain-containing protein</fullName>
    </submittedName>
</protein>
<reference evidence="1" key="1">
    <citation type="submission" date="2020-05" db="EMBL/GenBank/DDBJ databases">
        <title>Mycena genomes resolve the evolution of fungal bioluminescence.</title>
        <authorList>
            <person name="Tsai I.J."/>
        </authorList>
    </citation>
    <scope>NUCLEOTIDE SEQUENCE</scope>
    <source>
        <strain evidence="1">160909Yilan</strain>
    </source>
</reference>
<proteinExistence type="predicted"/>
<evidence type="ECO:0000313" key="1">
    <source>
        <dbReference type="EMBL" id="KAF7345136.1"/>
    </source>
</evidence>
<dbReference type="AlphaFoldDB" id="A0A8H6XR90"/>
<gene>
    <name evidence="1" type="ORF">MSAN_01889700</name>
</gene>
<keyword evidence="2" id="KW-1185">Reference proteome</keyword>
<evidence type="ECO:0000313" key="2">
    <source>
        <dbReference type="Proteomes" id="UP000623467"/>
    </source>
</evidence>
<comment type="caution">
    <text evidence="1">The sequence shown here is derived from an EMBL/GenBank/DDBJ whole genome shotgun (WGS) entry which is preliminary data.</text>
</comment>
<dbReference type="Gene3D" id="1.20.1280.50">
    <property type="match status" value="1"/>
</dbReference>
<organism evidence="1 2">
    <name type="scientific">Mycena sanguinolenta</name>
    <dbReference type="NCBI Taxonomy" id="230812"/>
    <lineage>
        <taxon>Eukaryota</taxon>
        <taxon>Fungi</taxon>
        <taxon>Dikarya</taxon>
        <taxon>Basidiomycota</taxon>
        <taxon>Agaricomycotina</taxon>
        <taxon>Agaricomycetes</taxon>
        <taxon>Agaricomycetidae</taxon>
        <taxon>Agaricales</taxon>
        <taxon>Marasmiineae</taxon>
        <taxon>Mycenaceae</taxon>
        <taxon>Mycena</taxon>
    </lineage>
</organism>
<accession>A0A8H6XR90</accession>
<dbReference type="Proteomes" id="UP000623467">
    <property type="component" value="Unassembled WGS sequence"/>
</dbReference>
<dbReference type="EMBL" id="JACAZH010000020">
    <property type="protein sequence ID" value="KAF7345136.1"/>
    <property type="molecule type" value="Genomic_DNA"/>
</dbReference>
<sequence>MNHLHQQLTLETLPDDVLIEILRLVARSPVPETRPLPFPIVASRVNRRFRAVALTSPTLWSTIRLSRRSRSWHWAPIFLSRSGLYPLDISINLEDYKAHSGSVCVCDDGVRYNSVPDAHISLQRALAIVGPHIARWRTFSLRCWASQLEELSRFMERSPVSAGIESAHISTVDNPWNEPGFLPPLAHVFGSPTFRFFRTNARLEQAALGAFKAIHTLDIDFGASHHPPDVLRTILGSSSPLRTLIMRTFSAAMNLLSAPIEATTITSLAVSFASDNFSSSGNFSDLTRAFSFPSLQYLEIVGGSLTMSNEYRTLFPDLHTLRLEGIDFTPIGLASIQSFSHGITTLELICTTNNHHLLGPRTNQGWPALDSFTVCTDAIRPWWLPQFLAMRAATNAVSTMMLSPWMERFTLPHDMQDPEIRWLRDGFSRGLMDGISRGHDFYIDEHGMRIKDFEYVEVPELPLCFLCAIELDRVDWRSDVDEDARQTDEAITEVFKMTSEVVRARGVGRELKKKKLQKRGVGHSKISAKRKSHRYDCAEDFSLAIRQTPSLNQFESRDNARIQRYAQQGNT</sequence>
<name>A0A8H6XR90_9AGAR</name>
<dbReference type="OrthoDB" id="3004025at2759"/>